<evidence type="ECO:0000256" key="2">
    <source>
        <dbReference type="ARBA" id="ARBA00022844"/>
    </source>
</evidence>
<proteinExistence type="predicted"/>
<dbReference type="InterPro" id="IPR054612">
    <property type="entry name" value="Phage_capsid-like_C"/>
</dbReference>
<dbReference type="SUPFAM" id="SSF56563">
    <property type="entry name" value="Major capsid protein gp5"/>
    <property type="match status" value="1"/>
</dbReference>
<accession>A0A222YXW6</accession>
<dbReference type="Proteomes" id="UP000225918">
    <property type="component" value="Segment"/>
</dbReference>
<dbReference type="Gene3D" id="3.30.2320.10">
    <property type="entry name" value="hypothetical protein PF0899 domain"/>
    <property type="match status" value="1"/>
</dbReference>
<reference evidence="5" key="1">
    <citation type="submission" date="2017-05" db="EMBL/GenBank/DDBJ databases">
        <authorList>
            <person name="Song R."/>
            <person name="Chenine A.L."/>
            <person name="Ruprecht R.M."/>
        </authorList>
    </citation>
    <scope>NUCLEOTIDE SEQUENCE [LARGE SCALE GENOMIC DNA]</scope>
</reference>
<organism evidence="4 5">
    <name type="scientific">Mycobacterium phage MyraDee</name>
    <dbReference type="NCBI Taxonomy" id="2024303"/>
    <lineage>
        <taxon>Viruses</taxon>
        <taxon>Duplodnaviria</taxon>
        <taxon>Heunggongvirae</taxon>
        <taxon>Uroviricota</taxon>
        <taxon>Caudoviricetes</taxon>
        <taxon>Myradeevirus</taxon>
        <taxon>Myradeevirus MyraDee</taxon>
    </lineage>
</organism>
<dbReference type="GO" id="GO:0044423">
    <property type="term" value="C:virion component"/>
    <property type="evidence" value="ECO:0007669"/>
    <property type="project" value="UniProtKB-KW"/>
</dbReference>
<feature type="domain" description="Phage capsid-like C-terminal" evidence="3">
    <location>
        <begin position="18"/>
        <end position="310"/>
    </location>
</feature>
<keyword evidence="2" id="KW-0946">Virion</keyword>
<name>A0A222YXW6_9CAUD</name>
<protein>
    <submittedName>
        <fullName evidence="4">Major capsid protein</fullName>
    </submittedName>
</protein>
<dbReference type="NCBIfam" id="TIGR01554">
    <property type="entry name" value="major_cap_HK97"/>
    <property type="match status" value="1"/>
</dbReference>
<gene>
    <name evidence="4" type="ORF">SEA_MYRADEE_13</name>
</gene>
<evidence type="ECO:0000313" key="5">
    <source>
        <dbReference type="Proteomes" id="UP000225918"/>
    </source>
</evidence>
<dbReference type="Pfam" id="PF05065">
    <property type="entry name" value="Phage_capsid"/>
    <property type="match status" value="1"/>
</dbReference>
<evidence type="ECO:0000259" key="3">
    <source>
        <dbReference type="Pfam" id="PF05065"/>
    </source>
</evidence>
<keyword evidence="5" id="KW-1185">Reference proteome</keyword>
<evidence type="ECO:0000256" key="1">
    <source>
        <dbReference type="ARBA" id="ARBA00004328"/>
    </source>
</evidence>
<dbReference type="InterPro" id="IPR024455">
    <property type="entry name" value="Phage_capsid"/>
</dbReference>
<sequence length="317" mass="34155">MAVPSQVATTGDFSAFLTPEQAEDYFKEIEKTSIVQRLARKVPMGPTGISIPHWNGTVQAQWVGEGEQKPLTKGSFNKQELKPTKIAVIFAESAEVVRLNPLNYIGTMRTKIAEAFALAFDAATMHGDNKPTNFGGFLAQTTKEVSLADTAAAAGNQTNVYQSIGVTGLSLLVNAGKKWNGTLLDNITEPFLNGSVDSNGRPLFVESTYSELTNPFREGRILSRPTVLNDHVAKGTAGSRVVGFMGDFSQCIWGQIGGISFDVTDQATLDFGTAGNPNLVSLWQHNMVAVRAEAEFAWLCNDTGAFVKLTDKTLPTS</sequence>
<dbReference type="EMBL" id="MF141539">
    <property type="protein sequence ID" value="ASR77121.1"/>
    <property type="molecule type" value="Genomic_DNA"/>
</dbReference>
<comment type="subcellular location">
    <subcellularLocation>
        <location evidence="1">Virion</location>
    </subcellularLocation>
</comment>
<evidence type="ECO:0000313" key="4">
    <source>
        <dbReference type="EMBL" id="ASR77121.1"/>
    </source>
</evidence>
<dbReference type="Gene3D" id="3.30.2400.10">
    <property type="entry name" value="Major capsid protein gp5"/>
    <property type="match status" value="1"/>
</dbReference>